<dbReference type="InterPro" id="IPR010802">
    <property type="entry name" value="DUF1400"/>
</dbReference>
<dbReference type="PANTHER" id="PTHR10272">
    <property type="entry name" value="PLATELET-ACTIVATING FACTOR ACETYLHYDROLASE"/>
    <property type="match status" value="1"/>
</dbReference>
<reference evidence="6" key="1">
    <citation type="journal article" date="2015" name="ISME J.">
        <title>Draft Genome Sequence of Streptomyces incarnatus NRRL8089, which Produces the Nucleoside Antibiotic Sinefungin.</title>
        <authorList>
            <person name="Oshima K."/>
            <person name="Hattori M."/>
            <person name="Shimizu H."/>
            <person name="Fukuda K."/>
            <person name="Nemoto M."/>
            <person name="Inagaki K."/>
            <person name="Tamura T."/>
        </authorList>
    </citation>
    <scope>NUCLEOTIDE SEQUENCE</scope>
    <source>
        <strain evidence="6">FACHB-1375</strain>
    </source>
</reference>
<name>A0A926VIL0_9CYAN</name>
<dbReference type="Gene3D" id="3.40.50.1820">
    <property type="entry name" value="alpha/beta hydrolase"/>
    <property type="match status" value="1"/>
</dbReference>
<evidence type="ECO:0000313" key="7">
    <source>
        <dbReference type="Proteomes" id="UP000641646"/>
    </source>
</evidence>
<dbReference type="Pfam" id="PF07176">
    <property type="entry name" value="DUF1400"/>
    <property type="match status" value="1"/>
</dbReference>
<dbReference type="GO" id="GO:0003847">
    <property type="term" value="F:1-alkyl-2-acetylglycerophosphocholine esterase activity"/>
    <property type="evidence" value="ECO:0007669"/>
    <property type="project" value="TreeGrafter"/>
</dbReference>
<accession>A0A926VIL0</accession>
<sequence>MSRSKQRSWIGLAIGSLGFWLFPTILTAIPAYSADRVAVFYGPLEFTLSVDALESFVKEGKITDELAPYAGSIKPESQAQLREILQQRFEANPTLISQFTSAQLGKTVLERMGKVLLTETGENGATALRAALISAAGDPQGLSLLNLVRKFPDRTIRVNLNLGLQITAQFSEFTKYRDAIVKVIEQQAATEAETAAKVDFSQQPDLRKAGSFQWEQQTITLNDTVRDRTLTFDLYLPQANDRVSVQQPAPVIVISHGAAGNRSSFAYLAQHLASHGFAVAAIDHPGDNTKLFEQFFSGLTGSPQPIELVNRSLEITFVLDELERRAQSDPTLKGRLNLQQVGAIGQSLGGYTSLALAGAKLNFPQLQKDCNNDQFLNLSLLVQCDVARLPNSNYTLQDERIKAVFAINPLTSSVFGQSGLSQIKVPVMLVAGTDDIFTPAVTEQIQPFTWLTTPEKYLVLLENATHFTTIAKSRDERSVLPIPPELVGPDPALARPYINALSTAFFKNYLTNASEYRAYLSPAYTRSITQEPFKLILVQSLTATQINRAIESVTPKQASQP</sequence>
<dbReference type="RefSeq" id="WP_190470919.1">
    <property type="nucleotide sequence ID" value="NZ_JACJPW010000084.1"/>
</dbReference>
<dbReference type="InterPro" id="IPR029058">
    <property type="entry name" value="AB_hydrolase_fold"/>
</dbReference>
<keyword evidence="3" id="KW-0443">Lipid metabolism</keyword>
<organism evidence="6 7">
    <name type="scientific">Aerosakkonema funiforme FACHB-1375</name>
    <dbReference type="NCBI Taxonomy" id="2949571"/>
    <lineage>
        <taxon>Bacteria</taxon>
        <taxon>Bacillati</taxon>
        <taxon>Cyanobacteriota</taxon>
        <taxon>Cyanophyceae</taxon>
        <taxon>Oscillatoriophycideae</taxon>
        <taxon>Aerosakkonematales</taxon>
        <taxon>Aerosakkonemataceae</taxon>
        <taxon>Aerosakkonema</taxon>
    </lineage>
</organism>
<evidence type="ECO:0000259" key="5">
    <source>
        <dbReference type="Pfam" id="PF07176"/>
    </source>
</evidence>
<dbReference type="Pfam" id="PF00561">
    <property type="entry name" value="Abhydrolase_1"/>
    <property type="match status" value="1"/>
</dbReference>
<evidence type="ECO:0000256" key="1">
    <source>
        <dbReference type="ARBA" id="ARBA00022801"/>
    </source>
</evidence>
<evidence type="ECO:0000313" key="6">
    <source>
        <dbReference type="EMBL" id="MBD2184472.1"/>
    </source>
</evidence>
<dbReference type="AlphaFoldDB" id="A0A926VIL0"/>
<keyword evidence="2" id="KW-0442">Lipid degradation</keyword>
<evidence type="ECO:0000259" key="4">
    <source>
        <dbReference type="Pfam" id="PF00561"/>
    </source>
</evidence>
<protein>
    <submittedName>
        <fullName evidence="6">Alpha/beta hydrolase</fullName>
    </submittedName>
</protein>
<comment type="caution">
    <text evidence="6">The sequence shown here is derived from an EMBL/GenBank/DDBJ whole genome shotgun (WGS) entry which is preliminary data.</text>
</comment>
<proteinExistence type="predicted"/>
<dbReference type="Proteomes" id="UP000641646">
    <property type="component" value="Unassembled WGS sequence"/>
</dbReference>
<dbReference type="GO" id="GO:0016042">
    <property type="term" value="P:lipid catabolic process"/>
    <property type="evidence" value="ECO:0007669"/>
    <property type="project" value="UniProtKB-KW"/>
</dbReference>
<keyword evidence="1 6" id="KW-0378">Hydrolase</keyword>
<feature type="domain" description="AB hydrolase-1" evidence="4">
    <location>
        <begin position="250"/>
        <end position="358"/>
    </location>
</feature>
<evidence type="ECO:0000256" key="3">
    <source>
        <dbReference type="ARBA" id="ARBA00023098"/>
    </source>
</evidence>
<keyword evidence="7" id="KW-1185">Reference proteome</keyword>
<dbReference type="EMBL" id="JACJPW010000084">
    <property type="protein sequence ID" value="MBD2184472.1"/>
    <property type="molecule type" value="Genomic_DNA"/>
</dbReference>
<dbReference type="InterPro" id="IPR000073">
    <property type="entry name" value="AB_hydrolase_1"/>
</dbReference>
<dbReference type="SUPFAM" id="SSF53474">
    <property type="entry name" value="alpha/beta-Hydrolases"/>
    <property type="match status" value="1"/>
</dbReference>
<gene>
    <name evidence="6" type="ORF">H6G03_25960</name>
</gene>
<reference evidence="6" key="2">
    <citation type="submission" date="2020-08" db="EMBL/GenBank/DDBJ databases">
        <authorList>
            <person name="Chen M."/>
            <person name="Teng W."/>
            <person name="Zhao L."/>
            <person name="Hu C."/>
            <person name="Zhou Y."/>
            <person name="Han B."/>
            <person name="Song L."/>
            <person name="Shu W."/>
        </authorList>
    </citation>
    <scope>NUCLEOTIDE SEQUENCE</scope>
    <source>
        <strain evidence="6">FACHB-1375</strain>
    </source>
</reference>
<dbReference type="PANTHER" id="PTHR10272:SF13">
    <property type="entry name" value="POLY(ETHYLENE TEREPHTHALATE) HYDROLASE"/>
    <property type="match status" value="1"/>
</dbReference>
<evidence type="ECO:0000256" key="2">
    <source>
        <dbReference type="ARBA" id="ARBA00022963"/>
    </source>
</evidence>
<feature type="domain" description="DUF1400" evidence="5">
    <location>
        <begin position="33"/>
        <end position="159"/>
    </location>
</feature>